<dbReference type="PRINTS" id="PR01001">
    <property type="entry name" value="FADG3PDH"/>
</dbReference>
<keyword evidence="3" id="KW-0285">Flavoprotein</keyword>
<dbReference type="PANTHER" id="PTHR11985:SF15">
    <property type="entry name" value="GLYCEROL-3-PHOSPHATE DEHYDROGENASE, MITOCHONDRIAL"/>
    <property type="match status" value="1"/>
</dbReference>
<evidence type="ECO:0000256" key="4">
    <source>
        <dbReference type="ARBA" id="ARBA00022827"/>
    </source>
</evidence>
<dbReference type="Proteomes" id="UP000256971">
    <property type="component" value="Chromosome"/>
</dbReference>
<dbReference type="InterPro" id="IPR036188">
    <property type="entry name" value="FAD/NAD-bd_sf"/>
</dbReference>
<keyword evidence="9" id="KW-1185">Reference proteome</keyword>
<comment type="cofactor">
    <cofactor evidence="1">
        <name>FAD</name>
        <dbReference type="ChEBI" id="CHEBI:57692"/>
    </cofactor>
</comment>
<accession>A0ABN5NLH4</accession>
<dbReference type="Gene3D" id="3.30.9.10">
    <property type="entry name" value="D-Amino Acid Oxidase, subunit A, domain 2"/>
    <property type="match status" value="1"/>
</dbReference>
<keyword evidence="5" id="KW-0560">Oxidoreductase</keyword>
<evidence type="ECO:0000259" key="7">
    <source>
        <dbReference type="Pfam" id="PF16901"/>
    </source>
</evidence>
<evidence type="ECO:0000256" key="1">
    <source>
        <dbReference type="ARBA" id="ARBA00001974"/>
    </source>
</evidence>
<dbReference type="Pfam" id="PF16901">
    <property type="entry name" value="DAO_C"/>
    <property type="match status" value="1"/>
</dbReference>
<dbReference type="RefSeq" id="WP_064788834.1">
    <property type="nucleotide sequence ID" value="NZ_CP031555.1"/>
</dbReference>
<comment type="similarity">
    <text evidence="2">Belongs to the FAD-dependent glycerol-3-phosphate dehydrogenase family.</text>
</comment>
<gene>
    <name evidence="8" type="ORF">DY252_19305</name>
</gene>
<dbReference type="InterPro" id="IPR031656">
    <property type="entry name" value="DAO_C"/>
</dbReference>
<proteinExistence type="inferred from homology"/>
<evidence type="ECO:0000313" key="8">
    <source>
        <dbReference type="EMBL" id="AXO16134.1"/>
    </source>
</evidence>
<keyword evidence="4" id="KW-0274">FAD</keyword>
<dbReference type="PANTHER" id="PTHR11985">
    <property type="entry name" value="GLYCEROL-3-PHOSPHATE DEHYDROGENASE"/>
    <property type="match status" value="1"/>
</dbReference>
<dbReference type="InterPro" id="IPR000447">
    <property type="entry name" value="G3P_DH_FAD-dep"/>
</dbReference>
<organism evidence="8 9">
    <name type="scientific">Thalassospira indica</name>
    <dbReference type="NCBI Taxonomy" id="1891279"/>
    <lineage>
        <taxon>Bacteria</taxon>
        <taxon>Pseudomonadati</taxon>
        <taxon>Pseudomonadota</taxon>
        <taxon>Alphaproteobacteria</taxon>
        <taxon>Rhodospirillales</taxon>
        <taxon>Thalassospiraceae</taxon>
        <taxon>Thalassospira</taxon>
    </lineage>
</organism>
<dbReference type="SUPFAM" id="SSF51905">
    <property type="entry name" value="FAD/NAD(P)-binding domain"/>
    <property type="match status" value="1"/>
</dbReference>
<dbReference type="EMBL" id="CP031555">
    <property type="protein sequence ID" value="AXO16134.1"/>
    <property type="molecule type" value="Genomic_DNA"/>
</dbReference>
<feature type="domain" description="FAD dependent oxidoreductase" evidence="6">
    <location>
        <begin position="16"/>
        <end position="371"/>
    </location>
</feature>
<dbReference type="Gene3D" id="3.50.50.60">
    <property type="entry name" value="FAD/NAD(P)-binding domain"/>
    <property type="match status" value="1"/>
</dbReference>
<name>A0ABN5NLH4_9PROT</name>
<protein>
    <submittedName>
        <fullName evidence="8">Glycerol-3-phosphate dehydrogenase/oxidase</fullName>
    </submittedName>
</protein>
<dbReference type="InterPro" id="IPR006076">
    <property type="entry name" value="FAD-dep_OxRdtase"/>
</dbReference>
<evidence type="ECO:0000313" key="9">
    <source>
        <dbReference type="Proteomes" id="UP000256971"/>
    </source>
</evidence>
<evidence type="ECO:0000256" key="3">
    <source>
        <dbReference type="ARBA" id="ARBA00022630"/>
    </source>
</evidence>
<dbReference type="InterPro" id="IPR038299">
    <property type="entry name" value="DAO_C_sf"/>
</dbReference>
<evidence type="ECO:0000256" key="5">
    <source>
        <dbReference type="ARBA" id="ARBA00023002"/>
    </source>
</evidence>
<evidence type="ECO:0000259" key="6">
    <source>
        <dbReference type="Pfam" id="PF01266"/>
    </source>
</evidence>
<dbReference type="Gene3D" id="1.10.8.870">
    <property type="entry name" value="Alpha-glycerophosphate oxidase, cap domain"/>
    <property type="match status" value="1"/>
</dbReference>
<feature type="domain" description="Alpha-glycerophosphate oxidase C-terminal" evidence="7">
    <location>
        <begin position="420"/>
        <end position="545"/>
    </location>
</feature>
<reference evidence="8 9" key="1">
    <citation type="submission" date="2018-08" db="EMBL/GenBank/DDBJ databases">
        <title>Complete genome sequence of type strain Thalassospira indica MCCC 1A01103T, isolated from isolated from deep seawater of the Indian Ocean.</title>
        <authorList>
            <person name="Liu Y."/>
        </authorList>
    </citation>
    <scope>NUCLEOTIDE SEQUENCE [LARGE SCALE GENOMIC DNA]</scope>
    <source>
        <strain evidence="8 9">PB8BT</strain>
    </source>
</reference>
<evidence type="ECO:0000256" key="2">
    <source>
        <dbReference type="ARBA" id="ARBA00007330"/>
    </source>
</evidence>
<dbReference type="Pfam" id="PF01266">
    <property type="entry name" value="DAO"/>
    <property type="match status" value="1"/>
</dbReference>
<sequence length="564" mass="62881">MTHNSQDKVIPKRAAVVVVGGGINGISVFRDLALQGVDVVLLEQRDFCSGASAALSRMVHGGLRYLENGEFRLVRQSLQERDFLLRNAPHYVFPLPTLVPIFDTVHGSLASLKRFIGLRSGPSRRSAIMIKIGLMLYDWLSRKSRTMPAHRFVSRKQLQTMAPDLSQDAKFGAIYYDAWVKYPERLGVEMILDTEQACPNASAHSYIGVEKVDGAELHWRDRLTGETGTITPDLVVNATGAWVDFTNLALSGGQENDTPRFVRGTKGSHLMIRNAQLASALGDQMVYYENADGRICIAFNYLGVSLVGSTDILIDDPELARCEESEKDYMLGALRFVFPEIEIARDDIVHVFTGVRPLPVSDADATGRISRDHSHREQEANEKRDFPVISLIGGKWTTFRVFGEEIADVVLRRLGRNRVCDTRRLKIGGGRDFPNSESDLDDWIGAELIDLAVDRPTLERLAERYGSRALDIARFCQAEPDGPLVAAETYSRREIEFLIRNEKVRSLSDILLRRTGIGLEGGITPNLIEEIGTLMSGILGWSAAELDHHTQLLREELGKKHSIV</sequence>